<feature type="domain" description="PAC" evidence="9">
    <location>
        <begin position="511"/>
        <end position="563"/>
    </location>
</feature>
<feature type="transmembrane region" description="Helical" evidence="6">
    <location>
        <begin position="205"/>
        <end position="225"/>
    </location>
</feature>
<dbReference type="SUPFAM" id="SSF55874">
    <property type="entry name" value="ATPase domain of HSP90 chaperone/DNA topoisomerase II/histidine kinase"/>
    <property type="match status" value="1"/>
</dbReference>
<dbReference type="Proteomes" id="UP000663090">
    <property type="component" value="Chromosome"/>
</dbReference>
<dbReference type="EMBL" id="CP071091">
    <property type="protein sequence ID" value="QSQ16133.1"/>
    <property type="molecule type" value="Genomic_DNA"/>
</dbReference>
<evidence type="ECO:0000256" key="5">
    <source>
        <dbReference type="ARBA" id="ARBA00022777"/>
    </source>
</evidence>
<feature type="transmembrane region" description="Helical" evidence="6">
    <location>
        <begin position="136"/>
        <end position="154"/>
    </location>
</feature>
<name>A0ABX7NIL5_9BACT</name>
<dbReference type="InterPro" id="IPR029016">
    <property type="entry name" value="GAF-like_dom_sf"/>
</dbReference>
<keyword evidence="11" id="KW-1185">Reference proteome</keyword>
<evidence type="ECO:0000256" key="3">
    <source>
        <dbReference type="ARBA" id="ARBA00022553"/>
    </source>
</evidence>
<feature type="transmembrane region" description="Helical" evidence="6">
    <location>
        <begin position="87"/>
        <end position="109"/>
    </location>
</feature>
<dbReference type="SMART" id="SM00091">
    <property type="entry name" value="PAS"/>
    <property type="match status" value="2"/>
</dbReference>
<dbReference type="CDD" id="cd00082">
    <property type="entry name" value="HisKA"/>
    <property type="match status" value="1"/>
</dbReference>
<sequence length="974" mass="106208">MTAVRRSGSSHPLDRVLDWLVPAVSLFAILVATMTLLGWATASERAVRIVSSPGAGMMMPNTALGLLSTATALWLLSKRPVGRARLLAGWSLASLVLFFGLLVVIEYVGRWDLGIDLLFFPRTVRGMAPNIPGRPSQMTAVNLCLMGVSLLLLHVRTRSGWYPARILALTVALISAQALIGYVYLEELSHDPPPGLVAFGPFTAMAFHTALLFLLLALGVLSVHPELGLMGVLRRKDAGGVMARRLLPAAVIAPLLVWGVKLISERMGLRGAPFSTSIFALITVAVFLGILVRSANALSRMDLRQRQVEQSLRVSEARFSGIVNNAVDAILTIDEAKRITLFNAGAERIFGYSASEALGRPLDVFIQEPRVLLEVSAAGTGRPGEERRRLVGLRKSGEAFPAEATLGDVRVDGMRLQVVILRDISARVRAEEARRNREELFRTAFEHTPIGSSLVALDGHLLMVNSALCAMVGYSREELLARTFQDITHPDDLEMDMGFVRRLLNGEMDTYQLEKRYLHKHGHSVDVLLTASLVRDSRGKPLHFISQIQDISERKRLELDLHMLAEAGPRLASSLDPATTLSTVSRLLVPTLSDFCIIAMIDESGKALRRECLASTAEKTRLLEALFEAYPQAPFRRGHLLAEVFQTGHSLLLNEVPLKLLESSAEDARHLEMMMRLAPMSMIVVPLSARGHTVGVVALGMSESGRRYGPRDLALVEEVGRRAALAIDNSTLHSQSEQATHLRDEVLRIVAHDLRSPLNVIALSTGTMMKRSPEERAADSRPLVSIQKAVARATALIEDLLDVARMQGGKLKVERRPEATEALLQDALELHRALADARSIHLQLEVAPGVPAVFVDKDRVLQLFSNLIGNALKFTPMGGLVTLSAEPWGGMVRCAVSDTGSGIPAKDMPHLFEPFWQAGSRSKEGAGLGLTIVKGITDAHGGHVWVESRPGMGTTFYVALPVAKETASAIDWHV</sequence>
<dbReference type="Pfam" id="PF00512">
    <property type="entry name" value="HisKA"/>
    <property type="match status" value="1"/>
</dbReference>
<keyword evidence="6" id="KW-1133">Transmembrane helix</keyword>
<evidence type="ECO:0000256" key="6">
    <source>
        <dbReference type="SAM" id="Phobius"/>
    </source>
</evidence>
<dbReference type="PRINTS" id="PR00344">
    <property type="entry name" value="BCTRLSENSOR"/>
</dbReference>
<dbReference type="InterPro" id="IPR036097">
    <property type="entry name" value="HisK_dim/P_sf"/>
</dbReference>
<evidence type="ECO:0000313" key="10">
    <source>
        <dbReference type="EMBL" id="QSQ16133.1"/>
    </source>
</evidence>
<dbReference type="PANTHER" id="PTHR43047:SF72">
    <property type="entry name" value="OSMOSENSING HISTIDINE PROTEIN KINASE SLN1"/>
    <property type="match status" value="1"/>
</dbReference>
<accession>A0ABX7NIL5</accession>
<protein>
    <recommendedName>
        <fullName evidence="2">histidine kinase</fullName>
        <ecNumber evidence="2">2.7.13.3</ecNumber>
    </recommendedName>
</protein>
<dbReference type="PROSITE" id="PS50113">
    <property type="entry name" value="PAC"/>
    <property type="match status" value="1"/>
</dbReference>
<feature type="domain" description="PAS" evidence="8">
    <location>
        <begin position="315"/>
        <end position="360"/>
    </location>
</feature>
<organism evidence="10 11">
    <name type="scientific">Myxococcus landrumensis</name>
    <dbReference type="NCBI Taxonomy" id="2813577"/>
    <lineage>
        <taxon>Bacteria</taxon>
        <taxon>Pseudomonadati</taxon>
        <taxon>Myxococcota</taxon>
        <taxon>Myxococcia</taxon>
        <taxon>Myxococcales</taxon>
        <taxon>Cystobacterineae</taxon>
        <taxon>Myxococcaceae</taxon>
        <taxon>Myxococcus</taxon>
    </lineage>
</organism>
<dbReference type="EC" id="2.7.13.3" evidence="2"/>
<dbReference type="Gene3D" id="3.30.450.20">
    <property type="entry name" value="PAS domain"/>
    <property type="match status" value="2"/>
</dbReference>
<evidence type="ECO:0000256" key="2">
    <source>
        <dbReference type="ARBA" id="ARBA00012438"/>
    </source>
</evidence>
<dbReference type="SMART" id="SM00387">
    <property type="entry name" value="HATPase_c"/>
    <property type="match status" value="1"/>
</dbReference>
<keyword evidence="6" id="KW-0812">Transmembrane</keyword>
<dbReference type="InterPro" id="IPR003018">
    <property type="entry name" value="GAF"/>
</dbReference>
<dbReference type="PROSITE" id="PS50109">
    <property type="entry name" value="HIS_KIN"/>
    <property type="match status" value="1"/>
</dbReference>
<dbReference type="InterPro" id="IPR000700">
    <property type="entry name" value="PAS-assoc_C"/>
</dbReference>
<dbReference type="SUPFAM" id="SSF47384">
    <property type="entry name" value="Homodimeric domain of signal transducing histidine kinase"/>
    <property type="match status" value="1"/>
</dbReference>
<dbReference type="Pfam" id="PF02518">
    <property type="entry name" value="HATPase_c"/>
    <property type="match status" value="1"/>
</dbReference>
<dbReference type="RefSeq" id="WP_206717806.1">
    <property type="nucleotide sequence ID" value="NZ_CP071091.1"/>
</dbReference>
<keyword evidence="3" id="KW-0597">Phosphoprotein</keyword>
<dbReference type="Pfam" id="PF13426">
    <property type="entry name" value="PAS_9"/>
    <property type="match status" value="1"/>
</dbReference>
<feature type="transmembrane region" description="Helical" evidence="6">
    <location>
        <begin position="246"/>
        <end position="264"/>
    </location>
</feature>
<keyword evidence="4" id="KW-0808">Transferase</keyword>
<feature type="transmembrane region" description="Helical" evidence="6">
    <location>
        <begin position="54"/>
        <end position="75"/>
    </location>
</feature>
<dbReference type="Gene3D" id="1.10.287.130">
    <property type="match status" value="1"/>
</dbReference>
<feature type="domain" description="Histidine kinase" evidence="7">
    <location>
        <begin position="749"/>
        <end position="964"/>
    </location>
</feature>
<dbReference type="PANTHER" id="PTHR43047">
    <property type="entry name" value="TWO-COMPONENT HISTIDINE PROTEIN KINASE"/>
    <property type="match status" value="1"/>
</dbReference>
<proteinExistence type="predicted"/>
<dbReference type="InterPro" id="IPR000014">
    <property type="entry name" value="PAS"/>
</dbReference>
<evidence type="ECO:0000259" key="9">
    <source>
        <dbReference type="PROSITE" id="PS50113"/>
    </source>
</evidence>
<feature type="transmembrane region" description="Helical" evidence="6">
    <location>
        <begin position="166"/>
        <end position="185"/>
    </location>
</feature>
<dbReference type="InterPro" id="IPR003594">
    <property type="entry name" value="HATPase_dom"/>
</dbReference>
<dbReference type="SMART" id="SM00086">
    <property type="entry name" value="PAC"/>
    <property type="match status" value="1"/>
</dbReference>
<dbReference type="Gene3D" id="3.30.450.40">
    <property type="match status" value="1"/>
</dbReference>
<dbReference type="InterPro" id="IPR035965">
    <property type="entry name" value="PAS-like_dom_sf"/>
</dbReference>
<dbReference type="InterPro" id="IPR036890">
    <property type="entry name" value="HATPase_C_sf"/>
</dbReference>
<feature type="transmembrane region" description="Helical" evidence="6">
    <location>
        <begin position="20"/>
        <end position="42"/>
    </location>
</feature>
<keyword evidence="6" id="KW-0472">Membrane</keyword>
<dbReference type="Pfam" id="PF08447">
    <property type="entry name" value="PAS_3"/>
    <property type="match status" value="1"/>
</dbReference>
<dbReference type="InterPro" id="IPR001610">
    <property type="entry name" value="PAC"/>
</dbReference>
<evidence type="ECO:0000259" key="7">
    <source>
        <dbReference type="PROSITE" id="PS50109"/>
    </source>
</evidence>
<dbReference type="Gene3D" id="3.30.565.10">
    <property type="entry name" value="Histidine kinase-like ATPase, C-terminal domain"/>
    <property type="match status" value="1"/>
</dbReference>
<dbReference type="SUPFAM" id="SSF55781">
    <property type="entry name" value="GAF domain-like"/>
    <property type="match status" value="1"/>
</dbReference>
<comment type="catalytic activity">
    <reaction evidence="1">
        <text>ATP + protein L-histidine = ADP + protein N-phospho-L-histidine.</text>
        <dbReference type="EC" id="2.7.13.3"/>
    </reaction>
</comment>
<dbReference type="PROSITE" id="PS50112">
    <property type="entry name" value="PAS"/>
    <property type="match status" value="2"/>
</dbReference>
<dbReference type="SMART" id="SM00388">
    <property type="entry name" value="HisKA"/>
    <property type="match status" value="1"/>
</dbReference>
<keyword evidence="5" id="KW-0418">Kinase</keyword>
<evidence type="ECO:0000313" key="11">
    <source>
        <dbReference type="Proteomes" id="UP000663090"/>
    </source>
</evidence>
<feature type="transmembrane region" description="Helical" evidence="6">
    <location>
        <begin position="276"/>
        <end position="296"/>
    </location>
</feature>
<feature type="domain" description="PAS" evidence="8">
    <location>
        <begin position="437"/>
        <end position="507"/>
    </location>
</feature>
<dbReference type="SUPFAM" id="SSF55785">
    <property type="entry name" value="PYP-like sensor domain (PAS domain)"/>
    <property type="match status" value="2"/>
</dbReference>
<dbReference type="Pfam" id="PF13185">
    <property type="entry name" value="GAF_2"/>
    <property type="match status" value="1"/>
</dbReference>
<dbReference type="NCBIfam" id="TIGR00229">
    <property type="entry name" value="sensory_box"/>
    <property type="match status" value="2"/>
</dbReference>
<evidence type="ECO:0000256" key="4">
    <source>
        <dbReference type="ARBA" id="ARBA00022679"/>
    </source>
</evidence>
<reference evidence="10 11" key="1">
    <citation type="submission" date="2021-02" db="EMBL/GenBank/DDBJ databases">
        <title>De Novo genome assembly of isolated myxobacteria.</title>
        <authorList>
            <person name="Stevens D.C."/>
        </authorList>
    </citation>
    <scope>NUCLEOTIDE SEQUENCE [LARGE SCALE GENOMIC DNA]</scope>
    <source>
        <strain evidence="10 11">SCHIC003</strain>
    </source>
</reference>
<dbReference type="InterPro" id="IPR013655">
    <property type="entry name" value="PAS_fold_3"/>
</dbReference>
<dbReference type="CDD" id="cd00130">
    <property type="entry name" value="PAS"/>
    <property type="match status" value="2"/>
</dbReference>
<dbReference type="InterPro" id="IPR005467">
    <property type="entry name" value="His_kinase_dom"/>
</dbReference>
<gene>
    <name evidence="10" type="ORF">JY572_08825</name>
</gene>
<evidence type="ECO:0000256" key="1">
    <source>
        <dbReference type="ARBA" id="ARBA00000085"/>
    </source>
</evidence>
<dbReference type="InterPro" id="IPR004358">
    <property type="entry name" value="Sig_transdc_His_kin-like_C"/>
</dbReference>
<dbReference type="SMART" id="SM00065">
    <property type="entry name" value="GAF"/>
    <property type="match status" value="1"/>
</dbReference>
<dbReference type="InterPro" id="IPR003661">
    <property type="entry name" value="HisK_dim/P_dom"/>
</dbReference>
<evidence type="ECO:0000259" key="8">
    <source>
        <dbReference type="PROSITE" id="PS50112"/>
    </source>
</evidence>